<accession>A0A1G4BRY9</accession>
<evidence type="ECO:0000313" key="2">
    <source>
        <dbReference type="EMBL" id="OHF04150.1"/>
    </source>
</evidence>
<name>A0A1G4BRY9_9PEZI</name>
<dbReference type="AlphaFoldDB" id="A0A1G4BRY9"/>
<dbReference type="RefSeq" id="XP_022481285.1">
    <property type="nucleotide sequence ID" value="XM_022612146.1"/>
</dbReference>
<feature type="compositionally biased region" description="Low complexity" evidence="1">
    <location>
        <begin position="1"/>
        <end position="10"/>
    </location>
</feature>
<dbReference type="Proteomes" id="UP000176998">
    <property type="component" value="Unassembled WGS sequence"/>
</dbReference>
<dbReference type="GeneID" id="34553656"/>
<comment type="caution">
    <text evidence="2">The sequence shown here is derived from an EMBL/GenBank/DDBJ whole genome shotgun (WGS) entry which is preliminary data.</text>
</comment>
<proteinExistence type="predicted"/>
<dbReference type="EMBL" id="MJBS01000003">
    <property type="protein sequence ID" value="OHF04150.1"/>
    <property type="molecule type" value="Genomic_DNA"/>
</dbReference>
<organism evidence="2 3">
    <name type="scientific">Colletotrichum orchidophilum</name>
    <dbReference type="NCBI Taxonomy" id="1209926"/>
    <lineage>
        <taxon>Eukaryota</taxon>
        <taxon>Fungi</taxon>
        <taxon>Dikarya</taxon>
        <taxon>Ascomycota</taxon>
        <taxon>Pezizomycotina</taxon>
        <taxon>Sordariomycetes</taxon>
        <taxon>Hypocreomycetidae</taxon>
        <taxon>Glomerellales</taxon>
        <taxon>Glomerellaceae</taxon>
        <taxon>Colletotrichum</taxon>
    </lineage>
</organism>
<protein>
    <submittedName>
        <fullName evidence="2">Uncharacterized protein</fullName>
    </submittedName>
</protein>
<feature type="region of interest" description="Disordered" evidence="1">
    <location>
        <begin position="1"/>
        <end position="36"/>
    </location>
</feature>
<evidence type="ECO:0000256" key="1">
    <source>
        <dbReference type="SAM" id="MobiDB-lite"/>
    </source>
</evidence>
<gene>
    <name evidence="2" type="ORF">CORC01_00489</name>
</gene>
<keyword evidence="3" id="KW-1185">Reference proteome</keyword>
<evidence type="ECO:0000313" key="3">
    <source>
        <dbReference type="Proteomes" id="UP000176998"/>
    </source>
</evidence>
<reference evidence="2 3" key="1">
    <citation type="submission" date="2016-09" db="EMBL/GenBank/DDBJ databases">
        <authorList>
            <person name="Capua I."/>
            <person name="De Benedictis P."/>
            <person name="Joannis T."/>
            <person name="Lombin L.H."/>
            <person name="Cattoli G."/>
        </authorList>
    </citation>
    <scope>NUCLEOTIDE SEQUENCE [LARGE SCALE GENOMIC DNA]</scope>
    <source>
        <strain evidence="2 3">IMI 309357</strain>
    </source>
</reference>
<sequence length="234" mass="24972">MSLPESSFPVLPVPSVPDPDLADLSGASEAKHPPPAHRGTECILPVIPFASVSVQLCPRLLYRLPLRRVAAQRIDKEKAAKATGPSSSGRARFSTVTYCARTTHPSNTPNLAANPLRCLDLSSFSGTGRAVTATPPTNHPVAPVCPCLVASRPPLAYTSLDAVLAQRYPPFSTGPSPDPDPGVRPWPWTWPALVSTTTNSSSCTGIRTYRQLFRSLCVLVDGHHQLLTNPPSPT</sequence>